<gene>
    <name evidence="1" type="ORF">ND810_17900</name>
</gene>
<proteinExistence type="predicted"/>
<protein>
    <submittedName>
        <fullName evidence="1">Type II toxin-antitoxin system VapB family antitoxin</fullName>
    </submittedName>
</protein>
<comment type="caution">
    <text evidence="1">The sequence shown here is derived from an EMBL/GenBank/DDBJ whole genome shotgun (WGS) entry which is preliminary data.</text>
</comment>
<evidence type="ECO:0000313" key="2">
    <source>
        <dbReference type="Proteomes" id="UP001209694"/>
    </source>
</evidence>
<organism evidence="1 2">
    <name type="scientific">Leptospira levettii</name>
    <dbReference type="NCBI Taxonomy" id="2023178"/>
    <lineage>
        <taxon>Bacteria</taxon>
        <taxon>Pseudomonadati</taxon>
        <taxon>Spirochaetota</taxon>
        <taxon>Spirochaetia</taxon>
        <taxon>Leptospirales</taxon>
        <taxon>Leptospiraceae</taxon>
        <taxon>Leptospira</taxon>
    </lineage>
</organism>
<reference evidence="1" key="1">
    <citation type="submission" date="2022-06" db="EMBL/GenBank/DDBJ databases">
        <title>Leptospira isolates from biofilms formed at urban environments.</title>
        <authorList>
            <person name="Ribeiro P.S."/>
            <person name="Sousa T."/>
            <person name="Carvalho N."/>
            <person name="Aburjaile F."/>
            <person name="Neves F."/>
            <person name="Oliveira D."/>
            <person name="Blanco L."/>
            <person name="Lima J."/>
            <person name="Costa F."/>
            <person name="Brenig B."/>
            <person name="Soares S."/>
            <person name="Ramos R."/>
            <person name="Goes-Neto A."/>
            <person name="Matiuzzi M."/>
            <person name="Azevedo V."/>
            <person name="Ristow P."/>
        </authorList>
    </citation>
    <scope>NUCLEOTIDE SEQUENCE</scope>
    <source>
        <strain evidence="1">VSF7</strain>
    </source>
</reference>
<sequence length="68" mass="8061">MRTTVEIPEELLIEAMKLTEITTKTEVIKEGLRALIRREKIKDLKKFKGKIDLDIQLKKLRNRRINLS</sequence>
<dbReference type="AlphaFoldDB" id="A0AAW5VFM5"/>
<dbReference type="EMBL" id="JAMQQD010000009">
    <property type="protein sequence ID" value="MCW7517045.1"/>
    <property type="molecule type" value="Genomic_DNA"/>
</dbReference>
<dbReference type="InterPro" id="IPR019239">
    <property type="entry name" value="VapB_antitoxin"/>
</dbReference>
<evidence type="ECO:0000313" key="1">
    <source>
        <dbReference type="EMBL" id="MCW7517045.1"/>
    </source>
</evidence>
<dbReference type="Pfam" id="PF09957">
    <property type="entry name" value="VapB_antitoxin"/>
    <property type="match status" value="1"/>
</dbReference>
<accession>A0AAW5VFM5</accession>
<name>A0AAW5VFM5_9LEPT</name>
<dbReference type="RefSeq" id="WP_265356477.1">
    <property type="nucleotide sequence ID" value="NZ_JAMQPS010000008.1"/>
</dbReference>
<dbReference type="Proteomes" id="UP001209694">
    <property type="component" value="Unassembled WGS sequence"/>
</dbReference>